<sequence>MQNSICWLPAIYFLFFCYKFAPLCILVKKFHLCMHMSSCIMLVYNTIKI</sequence>
<dbReference type="EnsemblPlants" id="KQL27730">
    <property type="protein sequence ID" value="KQL27730"/>
    <property type="gene ID" value="SETIT_020440mg"/>
</dbReference>
<keyword evidence="1" id="KW-0472">Membrane</keyword>
<evidence type="ECO:0000313" key="3">
    <source>
        <dbReference type="Proteomes" id="UP000004995"/>
    </source>
</evidence>
<evidence type="ECO:0000313" key="2">
    <source>
        <dbReference type="EnsemblPlants" id="KQL27730"/>
    </source>
</evidence>
<accession>K3Z1M2</accession>
<dbReference type="Proteomes" id="UP000004995">
    <property type="component" value="Unassembled WGS sequence"/>
</dbReference>
<protein>
    <submittedName>
        <fullName evidence="2">Uncharacterized protein</fullName>
    </submittedName>
</protein>
<keyword evidence="1" id="KW-1133">Transmembrane helix</keyword>
<reference evidence="3" key="1">
    <citation type="journal article" date="2012" name="Nat. Biotechnol.">
        <title>Reference genome sequence of the model plant Setaria.</title>
        <authorList>
            <person name="Bennetzen J.L."/>
            <person name="Schmutz J."/>
            <person name="Wang H."/>
            <person name="Percifield R."/>
            <person name="Hawkins J."/>
            <person name="Pontaroli A.C."/>
            <person name="Estep M."/>
            <person name="Feng L."/>
            <person name="Vaughn J.N."/>
            <person name="Grimwood J."/>
            <person name="Jenkins J."/>
            <person name="Barry K."/>
            <person name="Lindquist E."/>
            <person name="Hellsten U."/>
            <person name="Deshpande S."/>
            <person name="Wang X."/>
            <person name="Wu X."/>
            <person name="Mitros T."/>
            <person name="Triplett J."/>
            <person name="Yang X."/>
            <person name="Ye C.Y."/>
            <person name="Mauro-Herrera M."/>
            <person name="Wang L."/>
            <person name="Li P."/>
            <person name="Sharma M."/>
            <person name="Sharma R."/>
            <person name="Ronald P.C."/>
            <person name="Panaud O."/>
            <person name="Kellogg E.A."/>
            <person name="Brutnell T.P."/>
            <person name="Doust A.N."/>
            <person name="Tuskan G.A."/>
            <person name="Rokhsar D."/>
            <person name="Devos K.M."/>
        </authorList>
    </citation>
    <scope>NUCLEOTIDE SEQUENCE [LARGE SCALE GENOMIC DNA]</scope>
    <source>
        <strain evidence="3">cv. Yugu1</strain>
    </source>
</reference>
<reference evidence="2" key="2">
    <citation type="submission" date="2018-08" db="UniProtKB">
        <authorList>
            <consortium name="EnsemblPlants"/>
        </authorList>
    </citation>
    <scope>IDENTIFICATION</scope>
    <source>
        <strain evidence="2">Yugu1</strain>
    </source>
</reference>
<keyword evidence="1" id="KW-0812">Transmembrane</keyword>
<keyword evidence="3" id="KW-1185">Reference proteome</keyword>
<dbReference type="InParanoid" id="K3Z1M2"/>
<dbReference type="EMBL" id="AGNK02000007">
    <property type="status" value="NOT_ANNOTATED_CDS"/>
    <property type="molecule type" value="Genomic_DNA"/>
</dbReference>
<organism evidence="2 3">
    <name type="scientific">Setaria italica</name>
    <name type="common">Foxtail millet</name>
    <name type="synonym">Panicum italicum</name>
    <dbReference type="NCBI Taxonomy" id="4555"/>
    <lineage>
        <taxon>Eukaryota</taxon>
        <taxon>Viridiplantae</taxon>
        <taxon>Streptophyta</taxon>
        <taxon>Embryophyta</taxon>
        <taxon>Tracheophyta</taxon>
        <taxon>Spermatophyta</taxon>
        <taxon>Magnoliopsida</taxon>
        <taxon>Liliopsida</taxon>
        <taxon>Poales</taxon>
        <taxon>Poaceae</taxon>
        <taxon>PACMAD clade</taxon>
        <taxon>Panicoideae</taxon>
        <taxon>Panicodae</taxon>
        <taxon>Paniceae</taxon>
        <taxon>Cenchrinae</taxon>
        <taxon>Setaria</taxon>
    </lineage>
</organism>
<dbReference type="AlphaFoldDB" id="K3Z1M2"/>
<evidence type="ECO:0000256" key="1">
    <source>
        <dbReference type="SAM" id="Phobius"/>
    </source>
</evidence>
<proteinExistence type="predicted"/>
<name>K3Z1M2_SETIT</name>
<dbReference type="Gramene" id="KQL27730">
    <property type="protein sequence ID" value="KQL27730"/>
    <property type="gene ID" value="SETIT_020440mg"/>
</dbReference>
<feature type="transmembrane region" description="Helical" evidence="1">
    <location>
        <begin position="6"/>
        <end position="27"/>
    </location>
</feature>
<dbReference type="HOGENOM" id="CLU_3145279_0_0_1"/>